<evidence type="ECO:0000259" key="8">
    <source>
        <dbReference type="PROSITE" id="PS50109"/>
    </source>
</evidence>
<feature type="domain" description="PAC" evidence="10">
    <location>
        <begin position="499"/>
        <end position="551"/>
    </location>
</feature>
<evidence type="ECO:0000256" key="1">
    <source>
        <dbReference type="ARBA" id="ARBA00000085"/>
    </source>
</evidence>
<dbReference type="SUPFAM" id="SSF55785">
    <property type="entry name" value="PYP-like sensor domain (PAS domain)"/>
    <property type="match status" value="3"/>
</dbReference>
<dbReference type="InterPro" id="IPR000700">
    <property type="entry name" value="PAS-assoc_C"/>
</dbReference>
<keyword evidence="3" id="KW-0808">Transferase</keyword>
<dbReference type="EMBL" id="BSDD01000002">
    <property type="protein sequence ID" value="GLH69603.1"/>
    <property type="molecule type" value="Genomic_DNA"/>
</dbReference>
<dbReference type="NCBIfam" id="TIGR00229">
    <property type="entry name" value="sensory_box"/>
    <property type="match status" value="2"/>
</dbReference>
<feature type="domain" description="PAC" evidence="10">
    <location>
        <begin position="49"/>
        <end position="101"/>
    </location>
</feature>
<comment type="catalytic activity">
    <reaction evidence="1">
        <text>ATP + protein L-histidine = ADP + protein N-phospho-L-histidine.</text>
        <dbReference type="EC" id="2.7.13.3"/>
    </reaction>
</comment>
<dbReference type="InterPro" id="IPR036890">
    <property type="entry name" value="HATPase_C_sf"/>
</dbReference>
<evidence type="ECO:0000259" key="9">
    <source>
        <dbReference type="PROSITE" id="PS50112"/>
    </source>
</evidence>
<evidence type="ECO:0000259" key="10">
    <source>
        <dbReference type="PROSITE" id="PS50113"/>
    </source>
</evidence>
<dbReference type="Pfam" id="PF08448">
    <property type="entry name" value="PAS_4"/>
    <property type="match status" value="1"/>
</dbReference>
<dbReference type="InterPro" id="IPR005467">
    <property type="entry name" value="His_kinase_dom"/>
</dbReference>
<dbReference type="PRINTS" id="PR00344">
    <property type="entry name" value="BCTRLSENSOR"/>
</dbReference>
<dbReference type="InterPro" id="IPR004358">
    <property type="entry name" value="Sig_transdc_His_kin-like_C"/>
</dbReference>
<evidence type="ECO:0000256" key="3">
    <source>
        <dbReference type="ARBA" id="ARBA00022679"/>
    </source>
</evidence>
<sequence length="830" mass="90755">MAFNRGWFTFTGRSEAQESDGGWQQGLHPEDLDRVQLAFQQGFRAQVPFHQEFRLKHADGSFHWVQNHVSPLHDEDGSCIGYLGSCYDLSVARMVEARALRLGQLYEALCRITRIAKFSPGTEVLFEASCRVVVETGGFSLAWIGLLDPASGQVSPVAVHGSVPGLAGGEIRTRLEETRPTTDPDVPGGRGLVGQACREARFAFSNDIHSDPRMRPWMPLAESWGIRGSAAFPLVVRGQVRGALAIYAIETGAFDSEVVDLLDRVTEDISLAIERLEQGRRWSEVESRLRVSERLFSATLDTLSAAMAILDEEGRILAVNAAWLDFQNVENPLVHGRSPGDDYRTVCSPFLAQEGPLSDFVLGVLEVIEGVQERFTGEYPCTGTGASRWYAATVQRFSFEGLNRTVVAHREVTDRKLVEDRLRHSELLFRMITENAQDLVALLDEEGCCLYAGASHLSLLGFTMADLITKRPLEIVAEPDRERMVGILRRIAEGRMDAAITEYHLVRKDGTQIPVESRLTAIREARDGATSILVVARDISERLAAEQDRRRMEAELGQAQKLESIGQLAAGIAHEINTPTQYIGDNLHFIADGLRELEGVFDLLMSLDPGAAGDAPFLQTLRERVAAADLGYLRSELPKAAEQSLEGVARVSKIVNAMKEFSHPESEEKVLADLNRAIESTVAISRNEWKYVADLELDLDPGLQAVPCHPGGINQVVLNLVVNAAHAIGEVVGHSGEKGRITVRTRAEGAWAVIQVEDTGPGIPEAIQTRIFDPFFTTKGVGKGSGQGLAIARSVVVDKHGGTLGFDTQPGQGTLFTVRLPLAPGARGDP</sequence>
<dbReference type="InterPro" id="IPR000014">
    <property type="entry name" value="PAS"/>
</dbReference>
<dbReference type="Pfam" id="PF08447">
    <property type="entry name" value="PAS_3"/>
    <property type="match status" value="1"/>
</dbReference>
<dbReference type="InterPro" id="IPR013656">
    <property type="entry name" value="PAS_4"/>
</dbReference>
<dbReference type="Gene3D" id="1.10.287.130">
    <property type="match status" value="1"/>
</dbReference>
<feature type="domain" description="PAS" evidence="9">
    <location>
        <begin position="425"/>
        <end position="495"/>
    </location>
</feature>
<evidence type="ECO:0000256" key="2">
    <source>
        <dbReference type="ARBA" id="ARBA00012438"/>
    </source>
</evidence>
<dbReference type="Gene3D" id="3.30.450.40">
    <property type="match status" value="1"/>
</dbReference>
<protein>
    <recommendedName>
        <fullName evidence="2">histidine kinase</fullName>
        <ecNumber evidence="2">2.7.13.3</ecNumber>
    </recommendedName>
</protein>
<organism evidence="11 12">
    <name type="scientific">Geothrix rubra</name>
    <dbReference type="NCBI Taxonomy" id="2927977"/>
    <lineage>
        <taxon>Bacteria</taxon>
        <taxon>Pseudomonadati</taxon>
        <taxon>Acidobacteriota</taxon>
        <taxon>Holophagae</taxon>
        <taxon>Holophagales</taxon>
        <taxon>Holophagaceae</taxon>
        <taxon>Geothrix</taxon>
    </lineage>
</organism>
<dbReference type="InterPro" id="IPR035965">
    <property type="entry name" value="PAS-like_dom_sf"/>
</dbReference>
<dbReference type="InterPro" id="IPR001610">
    <property type="entry name" value="PAC"/>
</dbReference>
<evidence type="ECO:0000256" key="4">
    <source>
        <dbReference type="ARBA" id="ARBA00022741"/>
    </source>
</evidence>
<dbReference type="PANTHER" id="PTHR43065">
    <property type="entry name" value="SENSOR HISTIDINE KINASE"/>
    <property type="match status" value="1"/>
</dbReference>
<dbReference type="PROSITE" id="PS50112">
    <property type="entry name" value="PAS"/>
    <property type="match status" value="1"/>
</dbReference>
<dbReference type="CDD" id="cd00130">
    <property type="entry name" value="PAS"/>
    <property type="match status" value="2"/>
</dbReference>
<gene>
    <name evidence="11" type="ORF">GETHPA_11360</name>
</gene>
<dbReference type="PROSITE" id="PS50113">
    <property type="entry name" value="PAC"/>
    <property type="match status" value="2"/>
</dbReference>
<keyword evidence="6" id="KW-0067">ATP-binding</keyword>
<dbReference type="SMART" id="SM00091">
    <property type="entry name" value="PAS"/>
    <property type="match status" value="2"/>
</dbReference>
<dbReference type="InterPro" id="IPR013655">
    <property type="entry name" value="PAS_fold_3"/>
</dbReference>
<evidence type="ECO:0000256" key="6">
    <source>
        <dbReference type="ARBA" id="ARBA00022840"/>
    </source>
</evidence>
<comment type="caution">
    <text evidence="11">The sequence shown here is derived from an EMBL/GenBank/DDBJ whole genome shotgun (WGS) entry which is preliminary data.</text>
</comment>
<dbReference type="SUPFAM" id="SSF55781">
    <property type="entry name" value="GAF domain-like"/>
    <property type="match status" value="1"/>
</dbReference>
<evidence type="ECO:0000313" key="11">
    <source>
        <dbReference type="EMBL" id="GLH69603.1"/>
    </source>
</evidence>
<accession>A0ABQ5Q4Q6</accession>
<dbReference type="SUPFAM" id="SSF55874">
    <property type="entry name" value="ATPase domain of HSP90 chaperone/DNA topoisomerase II/histidine kinase"/>
    <property type="match status" value="1"/>
</dbReference>
<feature type="domain" description="Histidine kinase" evidence="8">
    <location>
        <begin position="571"/>
        <end position="824"/>
    </location>
</feature>
<dbReference type="PANTHER" id="PTHR43065:SF46">
    <property type="entry name" value="C4-DICARBOXYLATE TRANSPORT SENSOR PROTEIN DCTB"/>
    <property type="match status" value="1"/>
</dbReference>
<dbReference type="SMART" id="SM00086">
    <property type="entry name" value="PAC"/>
    <property type="match status" value="2"/>
</dbReference>
<keyword evidence="7" id="KW-0902">Two-component regulatory system</keyword>
<evidence type="ECO:0000256" key="7">
    <source>
        <dbReference type="ARBA" id="ARBA00023012"/>
    </source>
</evidence>
<keyword evidence="12" id="KW-1185">Reference proteome</keyword>
<dbReference type="Pfam" id="PF02518">
    <property type="entry name" value="HATPase_c"/>
    <property type="match status" value="1"/>
</dbReference>
<keyword evidence="4" id="KW-0547">Nucleotide-binding</keyword>
<dbReference type="InterPro" id="IPR003594">
    <property type="entry name" value="HATPase_dom"/>
</dbReference>
<keyword evidence="5" id="KW-0418">Kinase</keyword>
<dbReference type="Gene3D" id="3.30.565.10">
    <property type="entry name" value="Histidine kinase-like ATPase, C-terminal domain"/>
    <property type="match status" value="1"/>
</dbReference>
<reference evidence="11 12" key="1">
    <citation type="journal article" date="2023" name="Antonie Van Leeuwenhoek">
        <title>Mesoterricola silvestris gen. nov., sp. nov., Mesoterricola sediminis sp. nov., Geothrix oryzae sp. nov., Geothrix edaphica sp. nov., Geothrix rubra sp. nov., and Geothrix limicola sp. nov., six novel members of Acidobacteriota isolated from soils.</title>
        <authorList>
            <person name="Itoh H."/>
            <person name="Sugisawa Y."/>
            <person name="Mise K."/>
            <person name="Xu Z."/>
            <person name="Kuniyasu M."/>
            <person name="Ushijima N."/>
            <person name="Kawano K."/>
            <person name="Kobayashi E."/>
            <person name="Shiratori Y."/>
            <person name="Masuda Y."/>
            <person name="Senoo K."/>
        </authorList>
    </citation>
    <scope>NUCLEOTIDE SEQUENCE [LARGE SCALE GENOMIC DNA]</scope>
    <source>
        <strain evidence="11 12">Red803</strain>
    </source>
</reference>
<dbReference type="EC" id="2.7.13.3" evidence="2"/>
<proteinExistence type="predicted"/>
<dbReference type="Pfam" id="PF13188">
    <property type="entry name" value="PAS_8"/>
    <property type="match status" value="1"/>
</dbReference>
<dbReference type="Pfam" id="PF13185">
    <property type="entry name" value="GAF_2"/>
    <property type="match status" value="1"/>
</dbReference>
<evidence type="ECO:0000313" key="12">
    <source>
        <dbReference type="Proteomes" id="UP001165089"/>
    </source>
</evidence>
<dbReference type="SMART" id="SM00387">
    <property type="entry name" value="HATPase_c"/>
    <property type="match status" value="1"/>
</dbReference>
<dbReference type="InterPro" id="IPR029016">
    <property type="entry name" value="GAF-like_dom_sf"/>
</dbReference>
<dbReference type="Proteomes" id="UP001165089">
    <property type="component" value="Unassembled WGS sequence"/>
</dbReference>
<dbReference type="Gene3D" id="3.30.450.20">
    <property type="entry name" value="PAS domain"/>
    <property type="match status" value="3"/>
</dbReference>
<name>A0ABQ5Q4Q6_9BACT</name>
<evidence type="ECO:0000256" key="5">
    <source>
        <dbReference type="ARBA" id="ARBA00022777"/>
    </source>
</evidence>
<dbReference type="PROSITE" id="PS50109">
    <property type="entry name" value="HIS_KIN"/>
    <property type="match status" value="1"/>
</dbReference>
<dbReference type="InterPro" id="IPR003018">
    <property type="entry name" value="GAF"/>
</dbReference>